<name>A0A0M1N2V0_9BACL</name>
<comment type="caution">
    <text evidence="2">The sequence shown here is derived from an EMBL/GenBank/DDBJ whole genome shotgun (WGS) entry which is preliminary data.</text>
</comment>
<dbReference type="GO" id="GO:0005737">
    <property type="term" value="C:cytoplasm"/>
    <property type="evidence" value="ECO:0007669"/>
    <property type="project" value="TreeGrafter"/>
</dbReference>
<dbReference type="RefSeq" id="WP_054405418.1">
    <property type="nucleotide sequence ID" value="NZ_LIUT01000008.1"/>
</dbReference>
<organism evidence="2 3">
    <name type="scientific">Paenibacillus solani</name>
    <dbReference type="NCBI Taxonomy" id="1705565"/>
    <lineage>
        <taxon>Bacteria</taxon>
        <taxon>Bacillati</taxon>
        <taxon>Bacillota</taxon>
        <taxon>Bacilli</taxon>
        <taxon>Bacillales</taxon>
        <taxon>Paenibacillaceae</taxon>
        <taxon>Paenibacillus</taxon>
    </lineage>
</organism>
<dbReference type="InterPro" id="IPR051531">
    <property type="entry name" value="N-acetyltransferase"/>
</dbReference>
<evidence type="ECO:0000313" key="2">
    <source>
        <dbReference type="EMBL" id="KOR76299.1"/>
    </source>
</evidence>
<dbReference type="PROSITE" id="PS51186">
    <property type="entry name" value="GNAT"/>
    <property type="match status" value="1"/>
</dbReference>
<dbReference type="SUPFAM" id="SSF55729">
    <property type="entry name" value="Acyl-CoA N-acyltransferases (Nat)"/>
    <property type="match status" value="1"/>
</dbReference>
<accession>A0A0M1N2V0</accession>
<reference evidence="3" key="1">
    <citation type="submission" date="2015-08" db="EMBL/GenBank/DDBJ databases">
        <title>Genome sequencing project for genomic taxonomy and phylogenomics of Bacillus-like bacteria.</title>
        <authorList>
            <person name="Liu B."/>
            <person name="Wang J."/>
            <person name="Zhu Y."/>
            <person name="Liu G."/>
            <person name="Chen Q."/>
            <person name="Chen Z."/>
            <person name="Lan J."/>
            <person name="Che J."/>
            <person name="Ge C."/>
            <person name="Shi H."/>
            <person name="Pan Z."/>
            <person name="Liu X."/>
        </authorList>
    </citation>
    <scope>NUCLEOTIDE SEQUENCE [LARGE SCALE GENOMIC DNA]</scope>
    <source>
        <strain evidence="3">FJAT-22460</strain>
    </source>
</reference>
<keyword evidence="3" id="KW-1185">Reference proteome</keyword>
<dbReference type="OrthoDB" id="9785602at2"/>
<evidence type="ECO:0000259" key="1">
    <source>
        <dbReference type="PROSITE" id="PS51186"/>
    </source>
</evidence>
<sequence length="189" mass="22068">MEIAQIYAKLPTLETERLRLRRVSMQDADQMFAYASDDEVARYVTWETHSSIDDSKNFIQFILFQYAKHDIAPWAIELKENGRMVGTVDFVWWKPEQQIAEIGYVLARECWGQGLMTEAAAALLKLAFGEMELERIQARCFSENIGSQRVMEKIGMSYEGTLRKGIKIKGRHWDIKMYSILKEEFQARQ</sequence>
<dbReference type="InterPro" id="IPR000182">
    <property type="entry name" value="GNAT_dom"/>
</dbReference>
<dbReference type="PANTHER" id="PTHR43792:SF9">
    <property type="entry name" value="RIBOSOMAL-PROTEIN-ALANINE ACETYLTRANSFERASE"/>
    <property type="match status" value="1"/>
</dbReference>
<dbReference type="PANTHER" id="PTHR43792">
    <property type="entry name" value="GNAT FAMILY, PUTATIVE (AFU_ORTHOLOGUE AFUA_3G00765)-RELATED-RELATED"/>
    <property type="match status" value="1"/>
</dbReference>
<evidence type="ECO:0000313" key="3">
    <source>
        <dbReference type="Proteomes" id="UP000036932"/>
    </source>
</evidence>
<keyword evidence="2" id="KW-0808">Transferase</keyword>
<dbReference type="Gene3D" id="3.40.630.30">
    <property type="match status" value="1"/>
</dbReference>
<protein>
    <submittedName>
        <fullName evidence="2">GCN5 family acetyltransferase</fullName>
    </submittedName>
</protein>
<gene>
    <name evidence="2" type="ORF">AM231_27165</name>
</gene>
<feature type="domain" description="N-acetyltransferase" evidence="1">
    <location>
        <begin position="18"/>
        <end position="182"/>
    </location>
</feature>
<dbReference type="GO" id="GO:0008999">
    <property type="term" value="F:protein-N-terminal-alanine acetyltransferase activity"/>
    <property type="evidence" value="ECO:0007669"/>
    <property type="project" value="TreeGrafter"/>
</dbReference>
<dbReference type="Proteomes" id="UP000036932">
    <property type="component" value="Unassembled WGS sequence"/>
</dbReference>
<dbReference type="AlphaFoldDB" id="A0A0M1N2V0"/>
<dbReference type="EMBL" id="LIUT01000008">
    <property type="protein sequence ID" value="KOR76299.1"/>
    <property type="molecule type" value="Genomic_DNA"/>
</dbReference>
<dbReference type="Pfam" id="PF13302">
    <property type="entry name" value="Acetyltransf_3"/>
    <property type="match status" value="1"/>
</dbReference>
<dbReference type="PATRIC" id="fig|1705565.3.peg.1659"/>
<proteinExistence type="predicted"/>
<dbReference type="InterPro" id="IPR016181">
    <property type="entry name" value="Acyl_CoA_acyltransferase"/>
</dbReference>